<dbReference type="GO" id="GO:0008983">
    <property type="term" value="F:protein-glutamate O-methyltransferase activity"/>
    <property type="evidence" value="ECO:0007669"/>
    <property type="project" value="UniProtKB-EC"/>
</dbReference>
<dbReference type="PIRSF" id="PIRSF000410">
    <property type="entry name" value="CheR"/>
    <property type="match status" value="1"/>
</dbReference>
<dbReference type="InterPro" id="IPR026024">
    <property type="entry name" value="Chemotaxis_MeTrfase_CheR"/>
</dbReference>
<evidence type="ECO:0000256" key="1">
    <source>
        <dbReference type="ARBA" id="ARBA00001541"/>
    </source>
</evidence>
<evidence type="ECO:0000313" key="7">
    <source>
        <dbReference type="EMBL" id="OAG28318.1"/>
    </source>
</evidence>
<keyword evidence="5" id="KW-0949">S-adenosyl-L-methionine</keyword>
<dbReference type="AlphaFoldDB" id="A0A177E937"/>
<dbReference type="CDD" id="cd02440">
    <property type="entry name" value="AdoMet_MTases"/>
    <property type="match status" value="1"/>
</dbReference>
<evidence type="ECO:0000256" key="5">
    <source>
        <dbReference type="ARBA" id="ARBA00022691"/>
    </source>
</evidence>
<keyword evidence="3" id="KW-0489">Methyltransferase</keyword>
<dbReference type="InterPro" id="IPR036804">
    <property type="entry name" value="CheR_N_sf"/>
</dbReference>
<feature type="domain" description="CheR-type methyltransferase" evidence="6">
    <location>
        <begin position="1"/>
        <end position="249"/>
    </location>
</feature>
<dbReference type="STRING" id="1795632.TH606_02330"/>
<evidence type="ECO:0000256" key="4">
    <source>
        <dbReference type="ARBA" id="ARBA00022679"/>
    </source>
</evidence>
<dbReference type="PRINTS" id="PR00996">
    <property type="entry name" value="CHERMTFRASE"/>
</dbReference>
<dbReference type="PANTHER" id="PTHR24422:SF21">
    <property type="entry name" value="CHEMOTAXIS PROTEIN METHYLTRANSFERASE 1"/>
    <property type="match status" value="1"/>
</dbReference>
<accession>A0A177E937</accession>
<dbReference type="InterPro" id="IPR022642">
    <property type="entry name" value="CheR_C"/>
</dbReference>
<dbReference type="PANTHER" id="PTHR24422">
    <property type="entry name" value="CHEMOTAXIS PROTEIN METHYLTRANSFERASE"/>
    <property type="match status" value="1"/>
</dbReference>
<evidence type="ECO:0000256" key="2">
    <source>
        <dbReference type="ARBA" id="ARBA00012534"/>
    </source>
</evidence>
<keyword evidence="8" id="KW-1185">Reference proteome</keyword>
<sequence>MKPEVYRFFADLVYKHSGIVLKEEKTYLIESRLRELARALNYRDIDQLYQVASKRLTPQLRDEIIDAMTTNETYFFRDQHPFEALRKVVIPELKKFREKEKELRFWSAAASTGQEPYSLAMLIHEYFPELLSWRIQILATDISQEALKKAQKGEYSQIEVNRGLPVTFLVKYFKQNGAKWKVQDKVRRMIQFRKLNLVEPFPPTLGKFDVVFCRYVLIYFSPEIKAKVLKNISRVMKPKGYLFLGATESPQGLPQGFKRKVIGRTICYQWEG</sequence>
<reference evidence="7 8" key="1">
    <citation type="submission" date="2016-02" db="EMBL/GenBank/DDBJ databases">
        <title>Draft genome sequence of Thermodesulfatator sp. S606.</title>
        <authorList>
            <person name="Lai Q."/>
            <person name="Cao J."/>
            <person name="Dupont S."/>
            <person name="Shao Z."/>
            <person name="Jebbar M."/>
            <person name="Alain K."/>
        </authorList>
    </citation>
    <scope>NUCLEOTIDE SEQUENCE [LARGE SCALE GENOMIC DNA]</scope>
    <source>
        <strain evidence="7 8">S606</strain>
    </source>
</reference>
<dbReference type="Gene3D" id="1.10.155.10">
    <property type="entry name" value="Chemotaxis receptor methyltransferase CheR, N-terminal domain"/>
    <property type="match status" value="1"/>
</dbReference>
<dbReference type="InterPro" id="IPR022641">
    <property type="entry name" value="CheR_N"/>
</dbReference>
<dbReference type="SUPFAM" id="SSF53335">
    <property type="entry name" value="S-adenosyl-L-methionine-dependent methyltransferases"/>
    <property type="match status" value="1"/>
</dbReference>
<evidence type="ECO:0000313" key="8">
    <source>
        <dbReference type="Proteomes" id="UP000076964"/>
    </source>
</evidence>
<dbReference type="Gene3D" id="3.40.50.150">
    <property type="entry name" value="Vaccinia Virus protein VP39"/>
    <property type="match status" value="1"/>
</dbReference>
<dbReference type="Pfam" id="PF01739">
    <property type="entry name" value="CheR"/>
    <property type="match status" value="1"/>
</dbReference>
<dbReference type="EC" id="2.1.1.80" evidence="2"/>
<name>A0A177E937_9BACT</name>
<keyword evidence="4" id="KW-0808">Transferase</keyword>
<dbReference type="EMBL" id="LSFI01000007">
    <property type="protein sequence ID" value="OAG28318.1"/>
    <property type="molecule type" value="Genomic_DNA"/>
</dbReference>
<evidence type="ECO:0000259" key="6">
    <source>
        <dbReference type="PROSITE" id="PS50123"/>
    </source>
</evidence>
<dbReference type="Pfam" id="PF03705">
    <property type="entry name" value="CheR_N"/>
    <property type="match status" value="1"/>
</dbReference>
<dbReference type="SUPFAM" id="SSF47757">
    <property type="entry name" value="Chemotaxis receptor methyltransferase CheR, N-terminal domain"/>
    <property type="match status" value="1"/>
</dbReference>
<dbReference type="Proteomes" id="UP000076964">
    <property type="component" value="Unassembled WGS sequence"/>
</dbReference>
<comment type="caution">
    <text evidence="7">The sequence shown here is derived from an EMBL/GenBank/DDBJ whole genome shotgun (WGS) entry which is preliminary data.</text>
</comment>
<dbReference type="InterPro" id="IPR050903">
    <property type="entry name" value="Bact_Chemotaxis_MeTrfase"/>
</dbReference>
<dbReference type="GO" id="GO:0032259">
    <property type="term" value="P:methylation"/>
    <property type="evidence" value="ECO:0007669"/>
    <property type="project" value="UniProtKB-KW"/>
</dbReference>
<protein>
    <recommendedName>
        <fullName evidence="2">protein-glutamate O-methyltransferase</fullName>
        <ecNumber evidence="2">2.1.1.80</ecNumber>
    </recommendedName>
</protein>
<dbReference type="OrthoDB" id="9816309at2"/>
<dbReference type="InterPro" id="IPR029063">
    <property type="entry name" value="SAM-dependent_MTases_sf"/>
</dbReference>
<gene>
    <name evidence="7" type="ORF">TH606_02330</name>
</gene>
<dbReference type="PROSITE" id="PS50123">
    <property type="entry name" value="CHER"/>
    <property type="match status" value="1"/>
</dbReference>
<dbReference type="SMART" id="SM00138">
    <property type="entry name" value="MeTrc"/>
    <property type="match status" value="1"/>
</dbReference>
<proteinExistence type="predicted"/>
<dbReference type="InterPro" id="IPR000780">
    <property type="entry name" value="CheR_MeTrfase"/>
</dbReference>
<comment type="catalytic activity">
    <reaction evidence="1">
        <text>L-glutamyl-[protein] + S-adenosyl-L-methionine = [protein]-L-glutamate 5-O-methyl ester + S-adenosyl-L-homocysteine</text>
        <dbReference type="Rhea" id="RHEA:24452"/>
        <dbReference type="Rhea" id="RHEA-COMP:10208"/>
        <dbReference type="Rhea" id="RHEA-COMP:10311"/>
        <dbReference type="ChEBI" id="CHEBI:29973"/>
        <dbReference type="ChEBI" id="CHEBI:57856"/>
        <dbReference type="ChEBI" id="CHEBI:59789"/>
        <dbReference type="ChEBI" id="CHEBI:82795"/>
        <dbReference type="EC" id="2.1.1.80"/>
    </reaction>
</comment>
<evidence type="ECO:0000256" key="3">
    <source>
        <dbReference type="ARBA" id="ARBA00022603"/>
    </source>
</evidence>
<dbReference type="RefSeq" id="WP_068541087.1">
    <property type="nucleotide sequence ID" value="NZ_LSFI01000007.1"/>
</dbReference>
<organism evidence="7 8">
    <name type="scientific">Thermodesulfatator autotrophicus</name>
    <dbReference type="NCBI Taxonomy" id="1795632"/>
    <lineage>
        <taxon>Bacteria</taxon>
        <taxon>Pseudomonadati</taxon>
        <taxon>Thermodesulfobacteriota</taxon>
        <taxon>Thermodesulfobacteria</taxon>
        <taxon>Thermodesulfobacteriales</taxon>
        <taxon>Thermodesulfatatoraceae</taxon>
        <taxon>Thermodesulfatator</taxon>
    </lineage>
</organism>